<evidence type="ECO:0000259" key="3">
    <source>
        <dbReference type="Pfam" id="PF02397"/>
    </source>
</evidence>
<dbReference type="EMBL" id="OX458333">
    <property type="protein sequence ID" value="CAI8821168.1"/>
    <property type="molecule type" value="Genomic_DNA"/>
</dbReference>
<dbReference type="Proteomes" id="UP001162030">
    <property type="component" value="Chromosome"/>
</dbReference>
<keyword evidence="2" id="KW-0812">Transmembrane</keyword>
<reference evidence="4 5" key="1">
    <citation type="submission" date="2023-03" db="EMBL/GenBank/DDBJ databases">
        <authorList>
            <person name="Pearce D."/>
        </authorList>
    </citation>
    <scope>NUCLEOTIDE SEQUENCE [LARGE SCALE GENOMIC DNA]</scope>
    <source>
        <strain evidence="4">Msz</strain>
    </source>
</reference>
<dbReference type="Pfam" id="PF02397">
    <property type="entry name" value="Bac_transf"/>
    <property type="match status" value="1"/>
</dbReference>
<dbReference type="RefSeq" id="WP_051331628.1">
    <property type="nucleotide sequence ID" value="NZ_OX458333.1"/>
</dbReference>
<accession>A0ABM9I119</accession>
<keyword evidence="5" id="KW-1185">Reference proteome</keyword>
<protein>
    <submittedName>
        <fullName evidence="4">Lipopolysaccharide/colanic/teichoic acid biosynthesis glycosyltransferase</fullName>
    </submittedName>
</protein>
<feature type="transmembrane region" description="Helical" evidence="2">
    <location>
        <begin position="41"/>
        <end position="62"/>
    </location>
</feature>
<sequence>MISPTLKERYGSELDWLEQFKPRFGLPDDPAYFAAKRLLDILFVLLTSPLTVPLMTIIALAIKLESPKDPVFFLQERTGKDGKRFRIYKFRTMVRNAEELKHQLMHLNELKWPDFKIKNDPRITRVGKILRKTSLDELPQIFNLLLGQMTLVGPRPTSFRPETYRLWQTERLDAPPGITGLWQILGRNKTEFDERSQLDIAYIQRACLRLDMEILFRTFQVILTRRAPGC</sequence>
<organism evidence="4 5">
    <name type="scientific">Methylocaldum szegediense</name>
    <dbReference type="NCBI Taxonomy" id="73780"/>
    <lineage>
        <taxon>Bacteria</taxon>
        <taxon>Pseudomonadati</taxon>
        <taxon>Pseudomonadota</taxon>
        <taxon>Gammaproteobacteria</taxon>
        <taxon>Methylococcales</taxon>
        <taxon>Methylococcaceae</taxon>
        <taxon>Methylocaldum</taxon>
    </lineage>
</organism>
<evidence type="ECO:0000256" key="2">
    <source>
        <dbReference type="SAM" id="Phobius"/>
    </source>
</evidence>
<gene>
    <name evidence="4" type="ORF">MSZNOR_1963</name>
</gene>
<dbReference type="PANTHER" id="PTHR30576:SF10">
    <property type="entry name" value="SLL5057 PROTEIN"/>
    <property type="match status" value="1"/>
</dbReference>
<keyword evidence="2" id="KW-1133">Transmembrane helix</keyword>
<name>A0ABM9I119_9GAMM</name>
<keyword evidence="2" id="KW-0472">Membrane</keyword>
<feature type="domain" description="Bacterial sugar transferase" evidence="3">
    <location>
        <begin position="36"/>
        <end position="223"/>
    </location>
</feature>
<evidence type="ECO:0000313" key="4">
    <source>
        <dbReference type="EMBL" id="CAI8821168.1"/>
    </source>
</evidence>
<evidence type="ECO:0000313" key="5">
    <source>
        <dbReference type="Proteomes" id="UP001162030"/>
    </source>
</evidence>
<dbReference type="PANTHER" id="PTHR30576">
    <property type="entry name" value="COLANIC BIOSYNTHESIS UDP-GLUCOSE LIPID CARRIER TRANSFERASE"/>
    <property type="match status" value="1"/>
</dbReference>
<proteinExistence type="inferred from homology"/>
<dbReference type="InterPro" id="IPR003362">
    <property type="entry name" value="Bact_transf"/>
</dbReference>
<evidence type="ECO:0000256" key="1">
    <source>
        <dbReference type="ARBA" id="ARBA00006464"/>
    </source>
</evidence>
<comment type="similarity">
    <text evidence="1">Belongs to the bacterial sugar transferase family.</text>
</comment>